<evidence type="ECO:0000256" key="2">
    <source>
        <dbReference type="ARBA" id="ARBA00006448"/>
    </source>
</evidence>
<gene>
    <name evidence="11" type="ORF">HNR09_001797</name>
</gene>
<feature type="region of interest" description="Disordered" evidence="7">
    <location>
        <begin position="163"/>
        <end position="184"/>
    </location>
</feature>
<evidence type="ECO:0000313" key="11">
    <source>
        <dbReference type="EMBL" id="NYJ78386.1"/>
    </source>
</evidence>
<feature type="domain" description="YetF C-terminal" evidence="9">
    <location>
        <begin position="92"/>
        <end position="160"/>
    </location>
</feature>
<protein>
    <submittedName>
        <fullName evidence="11">Uncharacterized membrane protein YcaP (DUF421 family)</fullName>
    </submittedName>
</protein>
<evidence type="ECO:0000256" key="3">
    <source>
        <dbReference type="ARBA" id="ARBA00022475"/>
    </source>
</evidence>
<comment type="subcellular location">
    <subcellularLocation>
        <location evidence="1">Cell membrane</location>
        <topology evidence="1">Multi-pass membrane protein</topology>
    </subcellularLocation>
</comment>
<keyword evidence="12" id="KW-1185">Reference proteome</keyword>
<dbReference type="GO" id="GO:0005886">
    <property type="term" value="C:plasma membrane"/>
    <property type="evidence" value="ECO:0007669"/>
    <property type="project" value="UniProtKB-SubCell"/>
</dbReference>
<dbReference type="Proteomes" id="UP000535437">
    <property type="component" value="Unassembled WGS sequence"/>
</dbReference>
<dbReference type="PANTHER" id="PTHR34582">
    <property type="entry name" value="UPF0702 TRANSMEMBRANE PROTEIN YCAP"/>
    <property type="match status" value="1"/>
</dbReference>
<dbReference type="InterPro" id="IPR007353">
    <property type="entry name" value="DUF421"/>
</dbReference>
<dbReference type="Pfam" id="PF20730">
    <property type="entry name" value="YetF_N"/>
    <property type="match status" value="1"/>
</dbReference>
<dbReference type="Gene3D" id="3.30.240.20">
    <property type="entry name" value="bsu07140 like domains"/>
    <property type="match status" value="1"/>
</dbReference>
<dbReference type="Pfam" id="PF04239">
    <property type="entry name" value="DUF421"/>
    <property type="match status" value="1"/>
</dbReference>
<evidence type="ECO:0000313" key="12">
    <source>
        <dbReference type="Proteomes" id="UP000535437"/>
    </source>
</evidence>
<comment type="similarity">
    <text evidence="2">Belongs to the UPF0702 family.</text>
</comment>
<dbReference type="PANTHER" id="PTHR34582:SF6">
    <property type="entry name" value="UPF0702 TRANSMEMBRANE PROTEIN YCAP"/>
    <property type="match status" value="1"/>
</dbReference>
<name>A0A7Z0GLV1_9MICC</name>
<evidence type="ECO:0000256" key="1">
    <source>
        <dbReference type="ARBA" id="ARBA00004651"/>
    </source>
</evidence>
<evidence type="ECO:0000256" key="4">
    <source>
        <dbReference type="ARBA" id="ARBA00022692"/>
    </source>
</evidence>
<evidence type="ECO:0000256" key="8">
    <source>
        <dbReference type="SAM" id="Phobius"/>
    </source>
</evidence>
<feature type="compositionally biased region" description="Acidic residues" evidence="7">
    <location>
        <begin position="174"/>
        <end position="184"/>
    </location>
</feature>
<keyword evidence="6 8" id="KW-0472">Membrane</keyword>
<comment type="caution">
    <text evidence="11">The sequence shown here is derived from an EMBL/GenBank/DDBJ whole genome shotgun (WGS) entry which is preliminary data.</text>
</comment>
<feature type="transmembrane region" description="Helical" evidence="8">
    <location>
        <begin position="12"/>
        <end position="31"/>
    </location>
</feature>
<evidence type="ECO:0000259" key="10">
    <source>
        <dbReference type="Pfam" id="PF20730"/>
    </source>
</evidence>
<organism evidence="11 12">
    <name type="scientific">Nesterenkonia xinjiangensis</name>
    <dbReference type="NCBI Taxonomy" id="225327"/>
    <lineage>
        <taxon>Bacteria</taxon>
        <taxon>Bacillati</taxon>
        <taxon>Actinomycetota</taxon>
        <taxon>Actinomycetes</taxon>
        <taxon>Micrococcales</taxon>
        <taxon>Micrococcaceae</taxon>
        <taxon>Nesterenkonia</taxon>
    </lineage>
</organism>
<dbReference type="EMBL" id="JACCFY010000001">
    <property type="protein sequence ID" value="NYJ78386.1"/>
    <property type="molecule type" value="Genomic_DNA"/>
</dbReference>
<sequence length="184" mass="20030">MDISQYWDGWEPIIHTLVTVVAGYVALLVMLRISGPRTMASMTPLDFIVAVTIGSAFGRTLTAVEVPLAQTVLTLALLILLQWVLAWLRGRSPRFRGLLDAPPVLVYYQGSFQRRTMRRHQLVEEDVHTAVRKSGGGSLEGVSAVVLQQDGDLGVIAEGQMGDGSSLLPFAQGDDGEGPTEDRR</sequence>
<evidence type="ECO:0000256" key="6">
    <source>
        <dbReference type="ARBA" id="ARBA00023136"/>
    </source>
</evidence>
<evidence type="ECO:0000259" key="9">
    <source>
        <dbReference type="Pfam" id="PF04239"/>
    </source>
</evidence>
<accession>A0A7Z0GLV1</accession>
<keyword evidence="3" id="KW-1003">Cell membrane</keyword>
<evidence type="ECO:0000256" key="7">
    <source>
        <dbReference type="SAM" id="MobiDB-lite"/>
    </source>
</evidence>
<keyword evidence="4 8" id="KW-0812">Transmembrane</keyword>
<dbReference type="InterPro" id="IPR023090">
    <property type="entry name" value="UPF0702_alpha/beta_dom_sf"/>
</dbReference>
<dbReference type="RefSeq" id="WP_179541734.1">
    <property type="nucleotide sequence ID" value="NZ_BAAALL010000006.1"/>
</dbReference>
<keyword evidence="5 8" id="KW-1133">Transmembrane helix</keyword>
<feature type="transmembrane region" description="Helical" evidence="8">
    <location>
        <begin position="68"/>
        <end position="88"/>
    </location>
</feature>
<proteinExistence type="inferred from homology"/>
<evidence type="ECO:0000256" key="5">
    <source>
        <dbReference type="ARBA" id="ARBA00022989"/>
    </source>
</evidence>
<dbReference type="AlphaFoldDB" id="A0A7Z0GLV1"/>
<feature type="domain" description="YetF-like N-terminal transmembrane" evidence="10">
    <location>
        <begin position="14"/>
        <end position="87"/>
    </location>
</feature>
<dbReference type="InterPro" id="IPR048454">
    <property type="entry name" value="YetF_N"/>
</dbReference>
<reference evidence="11 12" key="1">
    <citation type="submission" date="2020-07" db="EMBL/GenBank/DDBJ databases">
        <title>Sequencing the genomes of 1000 actinobacteria strains.</title>
        <authorList>
            <person name="Klenk H.-P."/>
        </authorList>
    </citation>
    <scope>NUCLEOTIDE SEQUENCE [LARGE SCALE GENOMIC DNA]</scope>
    <source>
        <strain evidence="11 12">DSM 15475</strain>
    </source>
</reference>